<keyword evidence="3" id="KW-1185">Reference proteome</keyword>
<protein>
    <submittedName>
        <fullName evidence="2">Uncharacterized protein</fullName>
    </submittedName>
</protein>
<name>A0A3L6T9U6_PANMI</name>
<dbReference type="EMBL" id="PQIB02000002">
    <property type="protein sequence ID" value="RLN34257.1"/>
    <property type="molecule type" value="Genomic_DNA"/>
</dbReference>
<evidence type="ECO:0000256" key="1">
    <source>
        <dbReference type="SAM" id="MobiDB-lite"/>
    </source>
</evidence>
<feature type="compositionally biased region" description="Basic and acidic residues" evidence="1">
    <location>
        <begin position="110"/>
        <end position="140"/>
    </location>
</feature>
<feature type="compositionally biased region" description="Low complexity" evidence="1">
    <location>
        <begin position="70"/>
        <end position="79"/>
    </location>
</feature>
<dbReference type="Proteomes" id="UP000275267">
    <property type="component" value="Unassembled WGS sequence"/>
</dbReference>
<feature type="region of interest" description="Disordered" evidence="1">
    <location>
        <begin position="1"/>
        <end position="186"/>
    </location>
</feature>
<evidence type="ECO:0000313" key="3">
    <source>
        <dbReference type="Proteomes" id="UP000275267"/>
    </source>
</evidence>
<reference evidence="3" key="1">
    <citation type="journal article" date="2019" name="Nat. Commun.">
        <title>The genome of broomcorn millet.</title>
        <authorList>
            <person name="Zou C."/>
            <person name="Miki D."/>
            <person name="Li D."/>
            <person name="Tang Q."/>
            <person name="Xiao L."/>
            <person name="Rajput S."/>
            <person name="Deng P."/>
            <person name="Jia W."/>
            <person name="Huang R."/>
            <person name="Zhang M."/>
            <person name="Sun Y."/>
            <person name="Hu J."/>
            <person name="Fu X."/>
            <person name="Schnable P.S."/>
            <person name="Li F."/>
            <person name="Zhang H."/>
            <person name="Feng B."/>
            <person name="Zhu X."/>
            <person name="Liu R."/>
            <person name="Schnable J.C."/>
            <person name="Zhu J.-K."/>
            <person name="Zhang H."/>
        </authorList>
    </citation>
    <scope>NUCLEOTIDE SEQUENCE [LARGE SCALE GENOMIC DNA]</scope>
</reference>
<gene>
    <name evidence="2" type="ORF">C2845_PM03G31120</name>
</gene>
<feature type="compositionally biased region" description="Basic residues" evidence="1">
    <location>
        <begin position="26"/>
        <end position="40"/>
    </location>
</feature>
<dbReference type="AlphaFoldDB" id="A0A3L6T9U6"/>
<accession>A0A3L6T9U6</accession>
<sequence length="199" mass="21788">MMTTPSTTRACSRLLAASPRPPLSSRLRRRPMPAHTRRSCPHSPAPAGSGTRSTSPWERRPMGARGDWHSSASVRPSQSSRERMFLPQSSSVRRAPPCANLPCPSLAEVQHGRDARGVDGDDPPEHHGRDEGLRDSERHRAPSKLLPRAQGVRAPAMGVEGPLRSRPPARVRSSIGASQKSSAACYHEHRRLRELQLCG</sequence>
<feature type="compositionally biased region" description="Polar residues" evidence="1">
    <location>
        <begin position="1"/>
        <end position="10"/>
    </location>
</feature>
<proteinExistence type="predicted"/>
<comment type="caution">
    <text evidence="2">The sequence shown here is derived from an EMBL/GenBank/DDBJ whole genome shotgun (WGS) entry which is preliminary data.</text>
</comment>
<evidence type="ECO:0000313" key="2">
    <source>
        <dbReference type="EMBL" id="RLN34257.1"/>
    </source>
</evidence>
<organism evidence="2 3">
    <name type="scientific">Panicum miliaceum</name>
    <name type="common">Proso millet</name>
    <name type="synonym">Broomcorn millet</name>
    <dbReference type="NCBI Taxonomy" id="4540"/>
    <lineage>
        <taxon>Eukaryota</taxon>
        <taxon>Viridiplantae</taxon>
        <taxon>Streptophyta</taxon>
        <taxon>Embryophyta</taxon>
        <taxon>Tracheophyta</taxon>
        <taxon>Spermatophyta</taxon>
        <taxon>Magnoliopsida</taxon>
        <taxon>Liliopsida</taxon>
        <taxon>Poales</taxon>
        <taxon>Poaceae</taxon>
        <taxon>PACMAD clade</taxon>
        <taxon>Panicoideae</taxon>
        <taxon>Panicodae</taxon>
        <taxon>Paniceae</taxon>
        <taxon>Panicinae</taxon>
        <taxon>Panicum</taxon>
        <taxon>Panicum sect. Panicum</taxon>
    </lineage>
</organism>